<dbReference type="InterPro" id="IPR045513">
    <property type="entry name" value="DUF6479"/>
</dbReference>
<keyword evidence="4" id="KW-1185">Reference proteome</keyword>
<evidence type="ECO:0000256" key="1">
    <source>
        <dbReference type="SAM" id="MobiDB-lite"/>
    </source>
</evidence>
<feature type="compositionally biased region" description="Gly residues" evidence="1">
    <location>
        <begin position="112"/>
        <end position="126"/>
    </location>
</feature>
<evidence type="ECO:0000256" key="2">
    <source>
        <dbReference type="SAM" id="Phobius"/>
    </source>
</evidence>
<gene>
    <name evidence="3" type="ORF">R2363_10295</name>
</gene>
<feature type="compositionally biased region" description="Basic and acidic residues" evidence="1">
    <location>
        <begin position="68"/>
        <end position="85"/>
    </location>
</feature>
<comment type="caution">
    <text evidence="3">The sequence shown here is derived from an EMBL/GenBank/DDBJ whole genome shotgun (WGS) entry which is preliminary data.</text>
</comment>
<keyword evidence="2" id="KW-1133">Transmembrane helix</keyword>
<feature type="transmembrane region" description="Helical" evidence="2">
    <location>
        <begin position="20"/>
        <end position="39"/>
    </location>
</feature>
<keyword evidence="2" id="KW-0472">Membrane</keyword>
<proteinExistence type="predicted"/>
<reference evidence="3 4" key="1">
    <citation type="submission" date="2023-10" db="EMBL/GenBank/DDBJ databases">
        <authorList>
            <person name="Wang X.X."/>
        </authorList>
    </citation>
    <scope>NUCLEOTIDE SEQUENCE [LARGE SCALE GENOMIC DNA]</scope>
    <source>
        <strain evidence="3 4">NBRC 12816</strain>
    </source>
</reference>
<sequence length="126" mass="13595">MNTLSAEVLAAGVWQSGLAQVLGGLVLVAVLITAFWFGYRVRTREPRPPQPEEQPHRPDTGALPGEMSEYRRPAEMPQTDGEHRLMPYQLKDAGTETSPDPPSEEKRKWGGISSGGFGSGGPGHGD</sequence>
<dbReference type="Proteomes" id="UP001278571">
    <property type="component" value="Unassembled WGS sequence"/>
</dbReference>
<dbReference type="Pfam" id="PF20087">
    <property type="entry name" value="DUF6479"/>
    <property type="match status" value="1"/>
</dbReference>
<feature type="region of interest" description="Disordered" evidence="1">
    <location>
        <begin position="44"/>
        <end position="126"/>
    </location>
</feature>
<dbReference type="RefSeq" id="WP_319009047.1">
    <property type="nucleotide sequence ID" value="NZ_JAWJZF010000310.1"/>
</dbReference>
<evidence type="ECO:0000313" key="4">
    <source>
        <dbReference type="Proteomes" id="UP001278571"/>
    </source>
</evidence>
<dbReference type="EMBL" id="JAWJZF010000310">
    <property type="protein sequence ID" value="MDX2292563.1"/>
    <property type="molecule type" value="Genomic_DNA"/>
</dbReference>
<name>A0ABU4K495_9ACTN</name>
<keyword evidence="2" id="KW-0812">Transmembrane</keyword>
<organism evidence="3 4">
    <name type="scientific">Streptomyces roseolus</name>
    <dbReference type="NCBI Taxonomy" id="67358"/>
    <lineage>
        <taxon>Bacteria</taxon>
        <taxon>Bacillati</taxon>
        <taxon>Actinomycetota</taxon>
        <taxon>Actinomycetes</taxon>
        <taxon>Kitasatosporales</taxon>
        <taxon>Streptomycetaceae</taxon>
        <taxon>Streptomyces</taxon>
    </lineage>
</organism>
<accession>A0ABU4K495</accession>
<protein>
    <submittedName>
        <fullName evidence="3">DUF6479 family protein</fullName>
    </submittedName>
</protein>
<evidence type="ECO:0000313" key="3">
    <source>
        <dbReference type="EMBL" id="MDX2292563.1"/>
    </source>
</evidence>